<proteinExistence type="predicted"/>
<dbReference type="AlphaFoldDB" id="A0A914URF7"/>
<evidence type="ECO:0000313" key="2">
    <source>
        <dbReference type="Proteomes" id="UP000887566"/>
    </source>
</evidence>
<feature type="region of interest" description="Disordered" evidence="1">
    <location>
        <begin position="66"/>
        <end position="86"/>
    </location>
</feature>
<evidence type="ECO:0000313" key="3">
    <source>
        <dbReference type="WBParaSite" id="PSAMB.scaffold12004size3005.g34559.t1"/>
    </source>
</evidence>
<evidence type="ECO:0000256" key="1">
    <source>
        <dbReference type="SAM" id="MobiDB-lite"/>
    </source>
</evidence>
<name>A0A914URF7_9BILA</name>
<protein>
    <submittedName>
        <fullName evidence="3">Uncharacterized protein</fullName>
    </submittedName>
</protein>
<organism evidence="2 3">
    <name type="scientific">Plectus sambesii</name>
    <dbReference type="NCBI Taxonomy" id="2011161"/>
    <lineage>
        <taxon>Eukaryota</taxon>
        <taxon>Metazoa</taxon>
        <taxon>Ecdysozoa</taxon>
        <taxon>Nematoda</taxon>
        <taxon>Chromadorea</taxon>
        <taxon>Plectida</taxon>
        <taxon>Plectina</taxon>
        <taxon>Plectoidea</taxon>
        <taxon>Plectidae</taxon>
        <taxon>Plectus</taxon>
    </lineage>
</organism>
<accession>A0A914URF7</accession>
<sequence length="86" mass="9905">MITLGLRPQHDCVDRPNAQFIFAFKAHLLEDQIHIKAVEREGVNVIEAIAPGFVLFARVTIFDSKKPGRWPPRQMRPKSTGRHWES</sequence>
<dbReference type="WBParaSite" id="PSAMB.scaffold12004size3005.g34559.t1">
    <property type="protein sequence ID" value="PSAMB.scaffold12004size3005.g34559.t1"/>
    <property type="gene ID" value="PSAMB.scaffold12004size3005.g34559"/>
</dbReference>
<reference evidence="3" key="1">
    <citation type="submission" date="2022-11" db="UniProtKB">
        <authorList>
            <consortium name="WormBaseParasite"/>
        </authorList>
    </citation>
    <scope>IDENTIFICATION</scope>
</reference>
<dbReference type="Proteomes" id="UP000887566">
    <property type="component" value="Unplaced"/>
</dbReference>
<feature type="compositionally biased region" description="Basic residues" evidence="1">
    <location>
        <begin position="75"/>
        <end position="86"/>
    </location>
</feature>
<keyword evidence="2" id="KW-1185">Reference proteome</keyword>